<evidence type="ECO:0000313" key="3">
    <source>
        <dbReference type="Proteomes" id="UP000228758"/>
    </source>
</evidence>
<dbReference type="OrthoDB" id="27092at2"/>
<evidence type="ECO:0000259" key="1">
    <source>
        <dbReference type="Pfam" id="PF00561"/>
    </source>
</evidence>
<dbReference type="RefSeq" id="WP_100365633.1">
    <property type="nucleotide sequence ID" value="NZ_PGFF01000001.1"/>
</dbReference>
<dbReference type="InterPro" id="IPR050266">
    <property type="entry name" value="AB_hydrolase_sf"/>
</dbReference>
<keyword evidence="3" id="KW-1185">Reference proteome</keyword>
<dbReference type="PANTHER" id="PTHR43798:SF33">
    <property type="entry name" value="HYDROLASE, PUTATIVE (AFU_ORTHOLOGUE AFUA_2G14860)-RELATED"/>
    <property type="match status" value="1"/>
</dbReference>
<feature type="domain" description="AB hydrolase-1" evidence="1">
    <location>
        <begin position="22"/>
        <end position="255"/>
    </location>
</feature>
<protein>
    <submittedName>
        <fullName evidence="2">Pimeloyl-ACP methyl ester carboxylesterase</fullName>
    </submittedName>
</protein>
<dbReference type="EMBL" id="PGFF01000001">
    <property type="protein sequence ID" value="PJJ73564.1"/>
    <property type="molecule type" value="Genomic_DNA"/>
</dbReference>
<name>A0A2M9CNW0_9MICO</name>
<proteinExistence type="predicted"/>
<dbReference type="InterPro" id="IPR000639">
    <property type="entry name" value="Epox_hydrolase-like"/>
</dbReference>
<dbReference type="PRINTS" id="PR00412">
    <property type="entry name" value="EPOXHYDRLASE"/>
</dbReference>
<dbReference type="Gene3D" id="3.40.50.1820">
    <property type="entry name" value="alpha/beta hydrolase"/>
    <property type="match status" value="1"/>
</dbReference>
<dbReference type="PRINTS" id="PR00111">
    <property type="entry name" value="ABHYDROLASE"/>
</dbReference>
<accession>A0A2M9CNW0</accession>
<reference evidence="2 3" key="1">
    <citation type="submission" date="2017-11" db="EMBL/GenBank/DDBJ databases">
        <title>Genomic Encyclopedia of Archaeal and Bacterial Type Strains, Phase II (KMG-II): From Individual Species to Whole Genera.</title>
        <authorList>
            <person name="Goeker M."/>
        </authorList>
    </citation>
    <scope>NUCLEOTIDE SEQUENCE [LARGE SCALE GENOMIC DNA]</scope>
    <source>
        <strain evidence="2 3">DSM 27393</strain>
    </source>
</reference>
<sequence>MPHLDVDGASLYYETAGDPAAPALLLIHAGIANLRMWDPIVPALAADHHVIRFDTRGFGQTATQNVGFSDRADALSVLDALDVHKATVIGASRGGGIAIDLALESPGRVRGLVTVGSGPSGFPELDMTDREDELFDEIDVAFEARDWERMLRLEAAVWDFGPERDPATLDPAFVETAYALNLANLPHVEENPTPVRLDPPAYDRLSDITVPALVIVGEYDLSPVLAESEFLASNLPDADTVRFRNAAHLPSVEHPGEFTRVVRDWLGQRGL</sequence>
<dbReference type="GO" id="GO:0047372">
    <property type="term" value="F:monoacylglycerol lipase activity"/>
    <property type="evidence" value="ECO:0007669"/>
    <property type="project" value="TreeGrafter"/>
</dbReference>
<dbReference type="Proteomes" id="UP000228758">
    <property type="component" value="Unassembled WGS sequence"/>
</dbReference>
<dbReference type="PANTHER" id="PTHR43798">
    <property type="entry name" value="MONOACYLGLYCEROL LIPASE"/>
    <property type="match status" value="1"/>
</dbReference>
<evidence type="ECO:0000313" key="2">
    <source>
        <dbReference type="EMBL" id="PJJ73564.1"/>
    </source>
</evidence>
<dbReference type="Pfam" id="PF00561">
    <property type="entry name" value="Abhydrolase_1"/>
    <property type="match status" value="1"/>
</dbReference>
<dbReference type="AlphaFoldDB" id="A0A2M9CNW0"/>
<dbReference type="InterPro" id="IPR000073">
    <property type="entry name" value="AB_hydrolase_1"/>
</dbReference>
<dbReference type="SUPFAM" id="SSF53474">
    <property type="entry name" value="alpha/beta-Hydrolases"/>
    <property type="match status" value="1"/>
</dbReference>
<organism evidence="2 3">
    <name type="scientific">Diaminobutyricimonas aerilata</name>
    <dbReference type="NCBI Taxonomy" id="1162967"/>
    <lineage>
        <taxon>Bacteria</taxon>
        <taxon>Bacillati</taxon>
        <taxon>Actinomycetota</taxon>
        <taxon>Actinomycetes</taxon>
        <taxon>Micrococcales</taxon>
        <taxon>Microbacteriaceae</taxon>
        <taxon>Diaminobutyricimonas</taxon>
    </lineage>
</organism>
<comment type="caution">
    <text evidence="2">The sequence shown here is derived from an EMBL/GenBank/DDBJ whole genome shotgun (WGS) entry which is preliminary data.</text>
</comment>
<dbReference type="InterPro" id="IPR029058">
    <property type="entry name" value="AB_hydrolase_fold"/>
</dbReference>
<dbReference type="GO" id="GO:0016020">
    <property type="term" value="C:membrane"/>
    <property type="evidence" value="ECO:0007669"/>
    <property type="project" value="TreeGrafter"/>
</dbReference>
<gene>
    <name evidence="2" type="ORF">CLV46_3157</name>
</gene>
<dbReference type="GO" id="GO:0046464">
    <property type="term" value="P:acylglycerol catabolic process"/>
    <property type="evidence" value="ECO:0007669"/>
    <property type="project" value="TreeGrafter"/>
</dbReference>